<accession>A0AA40BUI0</accession>
<comment type="caution">
    <text evidence="2">The sequence shown here is derived from an EMBL/GenBank/DDBJ whole genome shotgun (WGS) entry which is preliminary data.</text>
</comment>
<dbReference type="AlphaFoldDB" id="A0AA40BUI0"/>
<evidence type="ECO:0000313" key="2">
    <source>
        <dbReference type="EMBL" id="KAK0614168.1"/>
    </source>
</evidence>
<feature type="domain" description="HD/PDEase" evidence="1">
    <location>
        <begin position="30"/>
        <end position="154"/>
    </location>
</feature>
<dbReference type="PANTHER" id="PTHR33594:SF1">
    <property type="entry name" value="HD_PDEASE DOMAIN-CONTAINING PROTEIN"/>
    <property type="match status" value="1"/>
</dbReference>
<proteinExistence type="predicted"/>
<dbReference type="InterPro" id="IPR003607">
    <property type="entry name" value="HD/PDEase_dom"/>
</dbReference>
<dbReference type="SMART" id="SM00471">
    <property type="entry name" value="HDc"/>
    <property type="match status" value="1"/>
</dbReference>
<dbReference type="EMBL" id="JAULSU010000006">
    <property type="protein sequence ID" value="KAK0614168.1"/>
    <property type="molecule type" value="Genomic_DNA"/>
</dbReference>
<keyword evidence="3" id="KW-1185">Reference proteome</keyword>
<reference evidence="2" key="1">
    <citation type="submission" date="2023-06" db="EMBL/GenBank/DDBJ databases">
        <title>Genome-scale phylogeny and comparative genomics of the fungal order Sordariales.</title>
        <authorList>
            <consortium name="Lawrence Berkeley National Laboratory"/>
            <person name="Hensen N."/>
            <person name="Bonometti L."/>
            <person name="Westerberg I."/>
            <person name="Brannstrom I.O."/>
            <person name="Guillou S."/>
            <person name="Cros-Aarteil S."/>
            <person name="Calhoun S."/>
            <person name="Haridas S."/>
            <person name="Kuo A."/>
            <person name="Mondo S."/>
            <person name="Pangilinan J."/>
            <person name="Riley R."/>
            <person name="Labutti K."/>
            <person name="Andreopoulos B."/>
            <person name="Lipzen A."/>
            <person name="Chen C."/>
            <person name="Yanf M."/>
            <person name="Daum C."/>
            <person name="Ng V."/>
            <person name="Clum A."/>
            <person name="Steindorff A."/>
            <person name="Ohm R."/>
            <person name="Martin F."/>
            <person name="Silar P."/>
            <person name="Natvig D."/>
            <person name="Lalanne C."/>
            <person name="Gautier V."/>
            <person name="Ament-Velasquez S.L."/>
            <person name="Kruys A."/>
            <person name="Hutchinson M.I."/>
            <person name="Powell A.J."/>
            <person name="Barry K."/>
            <person name="Miller A.N."/>
            <person name="Grigoriev I.V."/>
            <person name="Debuchy R."/>
            <person name="Gladieux P."/>
            <person name="Thoren M.H."/>
            <person name="Johannesson H."/>
        </authorList>
    </citation>
    <scope>NUCLEOTIDE SEQUENCE</scope>
    <source>
        <strain evidence="2">CBS 606.72</strain>
    </source>
</reference>
<organism evidence="2 3">
    <name type="scientific">Immersiella caudata</name>
    <dbReference type="NCBI Taxonomy" id="314043"/>
    <lineage>
        <taxon>Eukaryota</taxon>
        <taxon>Fungi</taxon>
        <taxon>Dikarya</taxon>
        <taxon>Ascomycota</taxon>
        <taxon>Pezizomycotina</taxon>
        <taxon>Sordariomycetes</taxon>
        <taxon>Sordariomycetidae</taxon>
        <taxon>Sordariales</taxon>
        <taxon>Lasiosphaeriaceae</taxon>
        <taxon>Immersiella</taxon>
    </lineage>
</organism>
<dbReference type="Proteomes" id="UP001175000">
    <property type="component" value="Unassembled WGS sequence"/>
</dbReference>
<evidence type="ECO:0000313" key="3">
    <source>
        <dbReference type="Proteomes" id="UP001175000"/>
    </source>
</evidence>
<gene>
    <name evidence="2" type="ORF">B0T14DRAFT_438711</name>
</gene>
<dbReference type="InterPro" id="IPR006674">
    <property type="entry name" value="HD_domain"/>
</dbReference>
<dbReference type="CDD" id="cd00077">
    <property type="entry name" value="HDc"/>
    <property type="match status" value="1"/>
</dbReference>
<protein>
    <recommendedName>
        <fullName evidence="1">HD/PDEase domain-containing protein</fullName>
    </recommendedName>
</protein>
<dbReference type="Gene3D" id="1.10.3210.50">
    <property type="match status" value="1"/>
</dbReference>
<sequence>MDAPELDTFASDPLVQAVTAYVKVYMSNYDASHDWSHILRVVGLARHIYSRSENRADLDLRVIQLAALLHDIGDRKYTTPSSSPSPISSLLLAHGASPALAEEVQTICLSVSYSTEVKDPSHTLSVIAQHPELAVVQDADRLDAIGAIGLGRMFTFGGAKTGRGMDESMEHLDEKLLRLEGMAKTEVGRELMKERTERLRVFKRWWGEETGFAGGGEGSA</sequence>
<name>A0AA40BUI0_9PEZI</name>
<dbReference type="Pfam" id="PF01966">
    <property type="entry name" value="HD"/>
    <property type="match status" value="1"/>
</dbReference>
<dbReference type="PANTHER" id="PTHR33594">
    <property type="entry name" value="SUPERFAMILY HYDROLASE, PUTATIVE (AFU_ORTHOLOGUE AFUA_1G03035)-RELATED"/>
    <property type="match status" value="1"/>
</dbReference>
<evidence type="ECO:0000259" key="1">
    <source>
        <dbReference type="SMART" id="SM00471"/>
    </source>
</evidence>
<dbReference type="SUPFAM" id="SSF109604">
    <property type="entry name" value="HD-domain/PDEase-like"/>
    <property type="match status" value="1"/>
</dbReference>